<dbReference type="AlphaFoldDB" id="A0A2A9DMR6"/>
<evidence type="ECO:0000313" key="10">
    <source>
        <dbReference type="EMBL" id="PFG27893.1"/>
    </source>
</evidence>
<dbReference type="OrthoDB" id="9784366at2"/>
<keyword evidence="6 9" id="KW-1133">Transmembrane helix</keyword>
<evidence type="ECO:0000256" key="8">
    <source>
        <dbReference type="SAM" id="MobiDB-lite"/>
    </source>
</evidence>
<feature type="region of interest" description="Disordered" evidence="8">
    <location>
        <begin position="1"/>
        <end position="36"/>
    </location>
</feature>
<reference evidence="10 11" key="1">
    <citation type="submission" date="2017-10" db="EMBL/GenBank/DDBJ databases">
        <title>Sequencing the genomes of 1000 actinobacteria strains.</title>
        <authorList>
            <person name="Klenk H.-P."/>
        </authorList>
    </citation>
    <scope>NUCLEOTIDE SEQUENCE [LARGE SCALE GENOMIC DNA]</scope>
    <source>
        <strain evidence="10 11">DSM 20688</strain>
    </source>
</reference>
<keyword evidence="4" id="KW-1003">Cell membrane</keyword>
<evidence type="ECO:0000256" key="6">
    <source>
        <dbReference type="ARBA" id="ARBA00022989"/>
    </source>
</evidence>
<feature type="compositionally biased region" description="Basic and acidic residues" evidence="8">
    <location>
        <begin position="16"/>
        <end position="25"/>
    </location>
</feature>
<evidence type="ECO:0000256" key="2">
    <source>
        <dbReference type="ARBA" id="ARBA00009773"/>
    </source>
</evidence>
<comment type="similarity">
    <text evidence="2">Belongs to the autoinducer-2 exporter (AI-2E) (TC 2.A.86) family.</text>
</comment>
<evidence type="ECO:0000256" key="9">
    <source>
        <dbReference type="SAM" id="Phobius"/>
    </source>
</evidence>
<dbReference type="EMBL" id="PDJF01000001">
    <property type="protein sequence ID" value="PFG27893.1"/>
    <property type="molecule type" value="Genomic_DNA"/>
</dbReference>
<proteinExistence type="inferred from homology"/>
<keyword evidence="11" id="KW-1185">Reference proteome</keyword>
<feature type="transmembrane region" description="Helical" evidence="9">
    <location>
        <begin position="135"/>
        <end position="156"/>
    </location>
</feature>
<keyword evidence="3" id="KW-0813">Transport</keyword>
<evidence type="ECO:0000313" key="11">
    <source>
        <dbReference type="Proteomes" id="UP000221653"/>
    </source>
</evidence>
<dbReference type="STRING" id="1724.GCA_001044175_02383"/>
<feature type="transmembrane region" description="Helical" evidence="9">
    <location>
        <begin position="102"/>
        <end position="123"/>
    </location>
</feature>
<accession>A0A2A9DMR6</accession>
<evidence type="ECO:0000256" key="7">
    <source>
        <dbReference type="ARBA" id="ARBA00023136"/>
    </source>
</evidence>
<evidence type="ECO:0000256" key="4">
    <source>
        <dbReference type="ARBA" id="ARBA00022475"/>
    </source>
</evidence>
<evidence type="ECO:0000256" key="1">
    <source>
        <dbReference type="ARBA" id="ARBA00004651"/>
    </source>
</evidence>
<comment type="subcellular location">
    <subcellularLocation>
        <location evidence="1">Cell membrane</location>
        <topology evidence="1">Multi-pass membrane protein</topology>
    </subcellularLocation>
</comment>
<dbReference type="GO" id="GO:0055085">
    <property type="term" value="P:transmembrane transport"/>
    <property type="evidence" value="ECO:0007669"/>
    <property type="project" value="TreeGrafter"/>
</dbReference>
<gene>
    <name evidence="10" type="ORF">ATK06_0973</name>
</gene>
<comment type="caution">
    <text evidence="10">The sequence shown here is derived from an EMBL/GenBank/DDBJ whole genome shotgun (WGS) entry which is preliminary data.</text>
</comment>
<protein>
    <submittedName>
        <fullName evidence="10">Putative PurR-regulated permease PerM</fullName>
    </submittedName>
</protein>
<feature type="transmembrane region" description="Helical" evidence="9">
    <location>
        <begin position="376"/>
        <end position="409"/>
    </location>
</feature>
<organism evidence="10 11">
    <name type="scientific">Corynebacterium renale</name>
    <dbReference type="NCBI Taxonomy" id="1724"/>
    <lineage>
        <taxon>Bacteria</taxon>
        <taxon>Bacillati</taxon>
        <taxon>Actinomycetota</taxon>
        <taxon>Actinomycetes</taxon>
        <taxon>Mycobacteriales</taxon>
        <taxon>Corynebacteriaceae</taxon>
        <taxon>Corynebacterium</taxon>
    </lineage>
</organism>
<sequence>MSSKDKDSSPDAFGQHSEDITRRAETTAPQDDISAEAREAFAEELPAAIEENAGEDPHLDDDSITDRSIILGRDGATIARWALRFIIIVVAGWILWQGMGIIWAGILPAILALLISTVLWPPVKFMRGNKVPPALATIIGMVGAMGIVGGIIAAIAPSISDQIPQLANRAREGLNRLLEWIQGPPLNLELGELEKEIDNLINTATDFLQNNSQNIASGVFSGVSIATSFLTTAAITLVLTFFFLKDGVRFLPWLRSYTGGNIGWHLTEVLTRTWNTLCGFIRTQAIVSFVDAFFIGLGLIVLDVPLALALAVITFFGGFIPIIGAFTAGALAVVVALVTNGVTNALLVLALILIVQQIEGNVLQPMLQSKAMNLHAAIVLLAVTVGGGLFGILGAFLAVPVAASIAVWVRYHSEMVALRAGEITIEDIEIATSKGETMTPSEAFTAVKDNIVHMAKKITPGKSAD</sequence>
<keyword evidence="7 9" id="KW-0472">Membrane</keyword>
<dbReference type="PANTHER" id="PTHR21716:SF53">
    <property type="entry name" value="PERMEASE PERM-RELATED"/>
    <property type="match status" value="1"/>
</dbReference>
<feature type="transmembrane region" description="Helical" evidence="9">
    <location>
        <begin position="219"/>
        <end position="244"/>
    </location>
</feature>
<evidence type="ECO:0000256" key="3">
    <source>
        <dbReference type="ARBA" id="ARBA00022448"/>
    </source>
</evidence>
<dbReference type="RefSeq" id="WP_083986127.1">
    <property type="nucleotide sequence ID" value="NZ_LDYE01000008.1"/>
</dbReference>
<name>A0A2A9DMR6_9CORY</name>
<evidence type="ECO:0000256" key="5">
    <source>
        <dbReference type="ARBA" id="ARBA00022692"/>
    </source>
</evidence>
<feature type="transmembrane region" description="Helical" evidence="9">
    <location>
        <begin position="322"/>
        <end position="355"/>
    </location>
</feature>
<dbReference type="PANTHER" id="PTHR21716">
    <property type="entry name" value="TRANSMEMBRANE PROTEIN"/>
    <property type="match status" value="1"/>
</dbReference>
<dbReference type="GO" id="GO:0005886">
    <property type="term" value="C:plasma membrane"/>
    <property type="evidence" value="ECO:0007669"/>
    <property type="project" value="UniProtKB-SubCell"/>
</dbReference>
<keyword evidence="5 9" id="KW-0812">Transmembrane</keyword>
<dbReference type="Proteomes" id="UP000221653">
    <property type="component" value="Unassembled WGS sequence"/>
</dbReference>
<dbReference type="InterPro" id="IPR002549">
    <property type="entry name" value="AI-2E-like"/>
</dbReference>
<feature type="transmembrane region" description="Helical" evidence="9">
    <location>
        <begin position="78"/>
        <end position="96"/>
    </location>
</feature>
<dbReference type="Pfam" id="PF01594">
    <property type="entry name" value="AI-2E_transport"/>
    <property type="match status" value="1"/>
</dbReference>